<dbReference type="EMBL" id="JARIHO010000013">
    <property type="protein sequence ID" value="KAJ7351624.1"/>
    <property type="molecule type" value="Genomic_DNA"/>
</dbReference>
<dbReference type="Gene3D" id="3.40.850.10">
    <property type="entry name" value="Kinesin motor domain"/>
    <property type="match status" value="1"/>
</dbReference>
<dbReference type="PANTHER" id="PTHR24115:SF799">
    <property type="entry name" value="KINESIN-LIKE PROTEIN"/>
    <property type="match status" value="1"/>
</dbReference>
<dbReference type="InterPro" id="IPR019821">
    <property type="entry name" value="Kinesin_motor_CS"/>
</dbReference>
<keyword evidence="6" id="KW-1185">Reference proteome</keyword>
<comment type="similarity">
    <text evidence="3">Belongs to the TRAFAC class myosin-kinesin ATPase superfamily. Kinesin family.</text>
</comment>
<sequence>MTAVELAIAQDIFKLLPVDDAGNKARDLMRGDKAGQNIQIREDETETVHPELKSTLVKSAAELEELIVSCLGHRRTAKTTRNTKSSRSHAILTILLKNQTPGGADGEIILVDLAGSEKHADSKKHSTARLQETRDNIKSLLALKDCMVLVPFHASKLTLLLKPICDRKMSARHAPYIQEAEHSANTLGYAA</sequence>
<dbReference type="GO" id="GO:0008017">
    <property type="term" value="F:microtubule binding"/>
    <property type="evidence" value="ECO:0007669"/>
    <property type="project" value="InterPro"/>
</dbReference>
<dbReference type="InterPro" id="IPR001752">
    <property type="entry name" value="Kinesin_motor_dom"/>
</dbReference>
<proteinExistence type="inferred from homology"/>
<feature type="domain" description="Kinesin motor" evidence="4">
    <location>
        <begin position="1"/>
        <end position="191"/>
    </location>
</feature>
<dbReference type="GO" id="GO:0005524">
    <property type="term" value="F:ATP binding"/>
    <property type="evidence" value="ECO:0007669"/>
    <property type="project" value="UniProtKB-KW"/>
</dbReference>
<dbReference type="GO" id="GO:0016887">
    <property type="term" value="F:ATP hydrolysis activity"/>
    <property type="evidence" value="ECO:0007669"/>
    <property type="project" value="TreeGrafter"/>
</dbReference>
<keyword evidence="1" id="KW-0547">Nucleotide-binding</keyword>
<dbReference type="PRINTS" id="PR00380">
    <property type="entry name" value="KINESINHEAVY"/>
</dbReference>
<reference evidence="5" key="1">
    <citation type="submission" date="2023-03" db="EMBL/GenBank/DDBJ databases">
        <title>Massive genome expansion in bonnet fungi (Mycena s.s.) driven by repeated elements and novel gene families across ecological guilds.</title>
        <authorList>
            <consortium name="Lawrence Berkeley National Laboratory"/>
            <person name="Harder C.B."/>
            <person name="Miyauchi S."/>
            <person name="Viragh M."/>
            <person name="Kuo A."/>
            <person name="Thoen E."/>
            <person name="Andreopoulos B."/>
            <person name="Lu D."/>
            <person name="Skrede I."/>
            <person name="Drula E."/>
            <person name="Henrissat B."/>
            <person name="Morin E."/>
            <person name="Kohler A."/>
            <person name="Barry K."/>
            <person name="LaButti K."/>
            <person name="Morin E."/>
            <person name="Salamov A."/>
            <person name="Lipzen A."/>
            <person name="Mereny Z."/>
            <person name="Hegedus B."/>
            <person name="Baldrian P."/>
            <person name="Stursova M."/>
            <person name="Weitz H."/>
            <person name="Taylor A."/>
            <person name="Grigoriev I.V."/>
            <person name="Nagy L.G."/>
            <person name="Martin F."/>
            <person name="Kauserud H."/>
        </authorList>
    </citation>
    <scope>NUCLEOTIDE SEQUENCE</scope>
    <source>
        <strain evidence="5">CBHHK002</strain>
    </source>
</reference>
<dbReference type="InterPro" id="IPR027640">
    <property type="entry name" value="Kinesin-like_fam"/>
</dbReference>
<dbReference type="AlphaFoldDB" id="A0AAD7A888"/>
<dbReference type="PROSITE" id="PS00411">
    <property type="entry name" value="KINESIN_MOTOR_1"/>
    <property type="match status" value="1"/>
</dbReference>
<name>A0AAD7A888_9AGAR</name>
<evidence type="ECO:0000313" key="6">
    <source>
        <dbReference type="Proteomes" id="UP001218218"/>
    </source>
</evidence>
<protein>
    <submittedName>
        <fullName evidence="5">Kinesin motor domain-containing protein</fullName>
    </submittedName>
</protein>
<comment type="caution">
    <text evidence="3">Lacks conserved residue(s) required for the propagation of feature annotation.</text>
</comment>
<comment type="caution">
    <text evidence="5">The sequence shown here is derived from an EMBL/GenBank/DDBJ whole genome shotgun (WGS) entry which is preliminary data.</text>
</comment>
<dbReference type="PROSITE" id="PS50067">
    <property type="entry name" value="KINESIN_MOTOR_2"/>
    <property type="match status" value="1"/>
</dbReference>
<dbReference type="Pfam" id="PF00225">
    <property type="entry name" value="Kinesin"/>
    <property type="match status" value="1"/>
</dbReference>
<dbReference type="GO" id="GO:0007018">
    <property type="term" value="P:microtubule-based movement"/>
    <property type="evidence" value="ECO:0007669"/>
    <property type="project" value="InterPro"/>
</dbReference>
<evidence type="ECO:0000256" key="1">
    <source>
        <dbReference type="ARBA" id="ARBA00022741"/>
    </source>
</evidence>
<dbReference type="Proteomes" id="UP001218218">
    <property type="component" value="Unassembled WGS sequence"/>
</dbReference>
<dbReference type="GO" id="GO:0005871">
    <property type="term" value="C:kinesin complex"/>
    <property type="evidence" value="ECO:0007669"/>
    <property type="project" value="TreeGrafter"/>
</dbReference>
<evidence type="ECO:0000256" key="3">
    <source>
        <dbReference type="PROSITE-ProRule" id="PRU00283"/>
    </source>
</evidence>
<gene>
    <name evidence="5" type="ORF">DFH08DRAFT_993307</name>
</gene>
<dbReference type="InterPro" id="IPR027417">
    <property type="entry name" value="P-loop_NTPase"/>
</dbReference>
<evidence type="ECO:0000313" key="5">
    <source>
        <dbReference type="EMBL" id="KAJ7351624.1"/>
    </source>
</evidence>
<dbReference type="InterPro" id="IPR036961">
    <property type="entry name" value="Kinesin_motor_dom_sf"/>
</dbReference>
<keyword evidence="2" id="KW-0067">ATP-binding</keyword>
<dbReference type="GO" id="GO:0003777">
    <property type="term" value="F:microtubule motor activity"/>
    <property type="evidence" value="ECO:0007669"/>
    <property type="project" value="InterPro"/>
</dbReference>
<dbReference type="PANTHER" id="PTHR24115">
    <property type="entry name" value="KINESIN-RELATED"/>
    <property type="match status" value="1"/>
</dbReference>
<evidence type="ECO:0000259" key="4">
    <source>
        <dbReference type="PROSITE" id="PS50067"/>
    </source>
</evidence>
<accession>A0AAD7A888</accession>
<evidence type="ECO:0000256" key="2">
    <source>
        <dbReference type="ARBA" id="ARBA00022840"/>
    </source>
</evidence>
<dbReference type="GO" id="GO:0005874">
    <property type="term" value="C:microtubule"/>
    <property type="evidence" value="ECO:0007669"/>
    <property type="project" value="TreeGrafter"/>
</dbReference>
<dbReference type="SMART" id="SM00129">
    <property type="entry name" value="KISc"/>
    <property type="match status" value="1"/>
</dbReference>
<dbReference type="SUPFAM" id="SSF52540">
    <property type="entry name" value="P-loop containing nucleoside triphosphate hydrolases"/>
    <property type="match status" value="1"/>
</dbReference>
<organism evidence="5 6">
    <name type="scientific">Mycena albidolilacea</name>
    <dbReference type="NCBI Taxonomy" id="1033008"/>
    <lineage>
        <taxon>Eukaryota</taxon>
        <taxon>Fungi</taxon>
        <taxon>Dikarya</taxon>
        <taxon>Basidiomycota</taxon>
        <taxon>Agaricomycotina</taxon>
        <taxon>Agaricomycetes</taxon>
        <taxon>Agaricomycetidae</taxon>
        <taxon>Agaricales</taxon>
        <taxon>Marasmiineae</taxon>
        <taxon>Mycenaceae</taxon>
        <taxon>Mycena</taxon>
    </lineage>
</organism>